<evidence type="ECO:0000313" key="4">
    <source>
        <dbReference type="Proteomes" id="UP000694005"/>
    </source>
</evidence>
<feature type="transmembrane region" description="Helical" evidence="2">
    <location>
        <begin position="125"/>
        <end position="150"/>
    </location>
</feature>
<dbReference type="Gramene" id="A03p07780.2_BraZ1">
    <property type="protein sequence ID" value="A03p07780.2_BraZ1.CDS"/>
    <property type="gene ID" value="A03g07780.2_BraZ1"/>
</dbReference>
<reference evidence="3 4" key="1">
    <citation type="submission" date="2021-07" db="EMBL/GenBank/DDBJ databases">
        <authorList>
            <consortium name="Genoscope - CEA"/>
            <person name="William W."/>
        </authorList>
    </citation>
    <scope>NUCLEOTIDE SEQUENCE [LARGE SCALE GENOMIC DNA]</scope>
</reference>
<dbReference type="PANTHER" id="PTHR35508">
    <property type="entry name" value="VOLTAGE-DEPENDENT L-TYPE CALCIUM CHANNEL SUBUNIT"/>
    <property type="match status" value="1"/>
</dbReference>
<feature type="transmembrane region" description="Helical" evidence="2">
    <location>
        <begin position="189"/>
        <end position="219"/>
    </location>
</feature>
<gene>
    <name evidence="3" type="ORF">BRAPAZ1V2_A03P07780.2</name>
</gene>
<dbReference type="Proteomes" id="UP000694005">
    <property type="component" value="Chromosome A03"/>
</dbReference>
<evidence type="ECO:0000256" key="2">
    <source>
        <dbReference type="SAM" id="Phobius"/>
    </source>
</evidence>
<accession>A0A8D9GEE9</accession>
<evidence type="ECO:0000256" key="1">
    <source>
        <dbReference type="SAM" id="MobiDB-lite"/>
    </source>
</evidence>
<proteinExistence type="predicted"/>
<feature type="region of interest" description="Disordered" evidence="1">
    <location>
        <begin position="27"/>
        <end position="56"/>
    </location>
</feature>
<keyword evidence="2" id="KW-0812">Transmembrane</keyword>
<keyword evidence="2" id="KW-0472">Membrane</keyword>
<keyword evidence="2" id="KW-1133">Transmembrane helix</keyword>
<sequence>MSAIICYHPQVFSFLIQILNQDPNNSLNSLEKMSQDHRETEKKSKANAVNDDDGDDDSESLYSLLWITIGSVLFPDPKTRDASSSSLLQRIRNSLSENGPKLREASWKTSRDILQWTRRGSPLRALLVITIGTIVILTALALVVFTLFFVAATVNAIIISLLVSLAVAGGFLSLFFLSLSPTYIGALSVAAFVISTVTVSAVVSILFASGWIGFFYLVWLGAKGSLRLVKQLMRLAYSGNSFSLHQDKDREVVTIESSSENPSL</sequence>
<protein>
    <submittedName>
        <fullName evidence="3">Uncharacterized protein</fullName>
    </submittedName>
</protein>
<feature type="compositionally biased region" description="Basic and acidic residues" evidence="1">
    <location>
        <begin position="33"/>
        <end position="44"/>
    </location>
</feature>
<feature type="transmembrane region" description="Helical" evidence="2">
    <location>
        <begin position="156"/>
        <end position="177"/>
    </location>
</feature>
<evidence type="ECO:0000313" key="3">
    <source>
        <dbReference type="EMBL" id="CAG7879435.1"/>
    </source>
</evidence>
<dbReference type="EMBL" id="LS974619">
    <property type="protein sequence ID" value="CAG7879435.1"/>
    <property type="molecule type" value="Genomic_DNA"/>
</dbReference>
<dbReference type="PANTHER" id="PTHR35508:SF1">
    <property type="entry name" value="VOLTAGE-DEPENDENT L-TYPE CALCIUM CHANNEL SUBUNIT"/>
    <property type="match status" value="1"/>
</dbReference>
<organism evidence="3 4">
    <name type="scientific">Brassica campestris</name>
    <name type="common">Field mustard</name>
    <dbReference type="NCBI Taxonomy" id="3711"/>
    <lineage>
        <taxon>Eukaryota</taxon>
        <taxon>Viridiplantae</taxon>
        <taxon>Streptophyta</taxon>
        <taxon>Embryophyta</taxon>
        <taxon>Tracheophyta</taxon>
        <taxon>Spermatophyta</taxon>
        <taxon>Magnoliopsida</taxon>
        <taxon>eudicotyledons</taxon>
        <taxon>Gunneridae</taxon>
        <taxon>Pentapetalae</taxon>
        <taxon>rosids</taxon>
        <taxon>malvids</taxon>
        <taxon>Brassicales</taxon>
        <taxon>Brassicaceae</taxon>
        <taxon>Brassiceae</taxon>
        <taxon>Brassica</taxon>
    </lineage>
</organism>
<name>A0A8D9GEE9_BRACM</name>
<dbReference type="AlphaFoldDB" id="A0A8D9GEE9"/>